<dbReference type="EMBL" id="BSYO01000053">
    <property type="protein sequence ID" value="GMH32013.1"/>
    <property type="molecule type" value="Genomic_DNA"/>
</dbReference>
<name>A0AAD3TLE5_NEPGR</name>
<accession>A0AAD3TLE5</accession>
<keyword evidence="2" id="KW-1185">Reference proteome</keyword>
<evidence type="ECO:0000313" key="2">
    <source>
        <dbReference type="Proteomes" id="UP001279734"/>
    </source>
</evidence>
<reference evidence="1" key="1">
    <citation type="submission" date="2023-05" db="EMBL/GenBank/DDBJ databases">
        <title>Nepenthes gracilis genome sequencing.</title>
        <authorList>
            <person name="Fukushima K."/>
        </authorList>
    </citation>
    <scope>NUCLEOTIDE SEQUENCE</scope>
    <source>
        <strain evidence="1">SING2019-196</strain>
    </source>
</reference>
<sequence length="93" mass="11101">MLWLWYEDGALVYYDYSAYGLGSDWLFQVNKKVDLIWLLRLWIWHAKSRRGMLSRSLFDTGGAHVELLRCWELSPPPLLLVQWFSGFFGHHHC</sequence>
<proteinExistence type="predicted"/>
<gene>
    <name evidence="1" type="ORF">Nepgr_033857</name>
</gene>
<dbReference type="AlphaFoldDB" id="A0AAD3TLE5"/>
<dbReference type="Proteomes" id="UP001279734">
    <property type="component" value="Unassembled WGS sequence"/>
</dbReference>
<organism evidence="1 2">
    <name type="scientific">Nepenthes gracilis</name>
    <name type="common">Slender pitcher plant</name>
    <dbReference type="NCBI Taxonomy" id="150966"/>
    <lineage>
        <taxon>Eukaryota</taxon>
        <taxon>Viridiplantae</taxon>
        <taxon>Streptophyta</taxon>
        <taxon>Embryophyta</taxon>
        <taxon>Tracheophyta</taxon>
        <taxon>Spermatophyta</taxon>
        <taxon>Magnoliopsida</taxon>
        <taxon>eudicotyledons</taxon>
        <taxon>Gunneridae</taxon>
        <taxon>Pentapetalae</taxon>
        <taxon>Caryophyllales</taxon>
        <taxon>Nepenthaceae</taxon>
        <taxon>Nepenthes</taxon>
    </lineage>
</organism>
<evidence type="ECO:0000313" key="1">
    <source>
        <dbReference type="EMBL" id="GMH32013.1"/>
    </source>
</evidence>
<protein>
    <submittedName>
        <fullName evidence="1">Uncharacterized protein</fullName>
    </submittedName>
</protein>
<comment type="caution">
    <text evidence="1">The sequence shown here is derived from an EMBL/GenBank/DDBJ whole genome shotgun (WGS) entry which is preliminary data.</text>
</comment>